<dbReference type="PANTHER" id="PTHR43300:SF11">
    <property type="entry name" value="ACETYLTRANSFERASE RV3034C-RELATED"/>
    <property type="match status" value="1"/>
</dbReference>
<reference evidence="5 6" key="1">
    <citation type="submission" date="2022-05" db="EMBL/GenBank/DDBJ databases">
        <title>Seasonal and diel survey of microbial diversity of the Tyrrhenian coast.</title>
        <authorList>
            <person name="Gattoni G."/>
            <person name="Corral P."/>
        </authorList>
    </citation>
    <scope>NUCLEOTIDE SEQUENCE [LARGE SCALE GENOMIC DNA]</scope>
    <source>
        <strain evidence="5 6">V10</strain>
    </source>
</reference>
<accession>A0ABT0M0H2</accession>
<evidence type="ECO:0000313" key="5">
    <source>
        <dbReference type="EMBL" id="MCL1628368.1"/>
    </source>
</evidence>
<dbReference type="InterPro" id="IPR001451">
    <property type="entry name" value="Hexapep"/>
</dbReference>
<evidence type="ECO:0000256" key="1">
    <source>
        <dbReference type="ARBA" id="ARBA00007274"/>
    </source>
</evidence>
<dbReference type="InterPro" id="IPR018357">
    <property type="entry name" value="Hexapep_transf_CS"/>
</dbReference>
<protein>
    <submittedName>
        <fullName evidence="5">Antibiotic acetyltransferase</fullName>
    </submittedName>
</protein>
<dbReference type="Proteomes" id="UP001202550">
    <property type="component" value="Unassembled WGS sequence"/>
</dbReference>
<comment type="caution">
    <text evidence="5">The sequence shown here is derived from an EMBL/GenBank/DDBJ whole genome shotgun (WGS) entry which is preliminary data.</text>
</comment>
<dbReference type="EMBL" id="JALZWP010000004">
    <property type="protein sequence ID" value="MCL1628368.1"/>
    <property type="molecule type" value="Genomic_DNA"/>
</dbReference>
<keyword evidence="3" id="KW-0677">Repeat</keyword>
<organism evidence="5 6">
    <name type="scientific">Roseinatronobacter domitianus</name>
    <dbReference type="NCBI Taxonomy" id="2940293"/>
    <lineage>
        <taxon>Bacteria</taxon>
        <taxon>Pseudomonadati</taxon>
        <taxon>Pseudomonadota</taxon>
        <taxon>Alphaproteobacteria</taxon>
        <taxon>Rhodobacterales</taxon>
        <taxon>Paracoccaceae</taxon>
        <taxon>Roseinatronobacter</taxon>
    </lineage>
</organism>
<dbReference type="InterPro" id="IPR050179">
    <property type="entry name" value="Trans_hexapeptide_repeat"/>
</dbReference>
<keyword evidence="6" id="KW-1185">Reference proteome</keyword>
<name>A0ABT0M0H2_9RHOB</name>
<keyword evidence="2" id="KW-0808">Transferase</keyword>
<evidence type="ECO:0000256" key="3">
    <source>
        <dbReference type="ARBA" id="ARBA00022737"/>
    </source>
</evidence>
<evidence type="ECO:0000256" key="2">
    <source>
        <dbReference type="ARBA" id="ARBA00022679"/>
    </source>
</evidence>
<dbReference type="RefSeq" id="WP_249057566.1">
    <property type="nucleotide sequence ID" value="NZ_JALZWP010000004.1"/>
</dbReference>
<dbReference type="Gene3D" id="2.160.10.10">
    <property type="entry name" value="Hexapeptide repeat proteins"/>
    <property type="match status" value="1"/>
</dbReference>
<dbReference type="PROSITE" id="PS00101">
    <property type="entry name" value="HEXAPEP_TRANSFERASES"/>
    <property type="match status" value="1"/>
</dbReference>
<comment type="similarity">
    <text evidence="1">Belongs to the transferase hexapeptide repeat family.</text>
</comment>
<dbReference type="PANTHER" id="PTHR43300">
    <property type="entry name" value="ACETYLTRANSFERASE"/>
    <property type="match status" value="1"/>
</dbReference>
<evidence type="ECO:0000313" key="6">
    <source>
        <dbReference type="Proteomes" id="UP001202550"/>
    </source>
</evidence>
<dbReference type="Pfam" id="PF00132">
    <property type="entry name" value="Hexapep"/>
    <property type="match status" value="1"/>
</dbReference>
<proteinExistence type="inferred from homology"/>
<keyword evidence="4" id="KW-0012">Acyltransferase</keyword>
<dbReference type="InterPro" id="IPR011004">
    <property type="entry name" value="Trimer_LpxA-like_sf"/>
</dbReference>
<sequence length="225" mass="23808">MGFPLPDTVYPVTQPDGTAQRESVFLCAVIDHPRWRIGAYSYASAHLAPKDWAAHLAPYLLEFSPEKLVIGKFCQIADGVQFITSSAKHPGQGSLTYPFALLQGGSENAPSLPGQGPDTVIGHDVWIGQDARILPGAQIGDGVIVGVGAVVGGAIAPYTIVAGNPARAISQRFAADVAARLRAIAWWDWPIEMIERHEVAICGANLARLEAAKAEIDTASGTFPS</sequence>
<dbReference type="SUPFAM" id="SSF51161">
    <property type="entry name" value="Trimeric LpxA-like enzymes"/>
    <property type="match status" value="1"/>
</dbReference>
<evidence type="ECO:0000256" key="4">
    <source>
        <dbReference type="ARBA" id="ARBA00023315"/>
    </source>
</evidence>
<gene>
    <name evidence="5" type="ORF">M3N55_06460</name>
</gene>